<evidence type="ECO:0000313" key="13">
    <source>
        <dbReference type="Proteomes" id="UP001174694"/>
    </source>
</evidence>
<feature type="region of interest" description="Disordered" evidence="10">
    <location>
        <begin position="263"/>
        <end position="325"/>
    </location>
</feature>
<keyword evidence="5 9" id="KW-0694">RNA-binding</keyword>
<evidence type="ECO:0000313" key="12">
    <source>
        <dbReference type="EMBL" id="KAJ9142952.1"/>
    </source>
</evidence>
<evidence type="ECO:0000256" key="4">
    <source>
        <dbReference type="ARBA" id="ARBA00022552"/>
    </source>
</evidence>
<evidence type="ECO:0000256" key="8">
    <source>
        <dbReference type="ARBA" id="ARBA00032634"/>
    </source>
</evidence>
<dbReference type="GO" id="GO:0000447">
    <property type="term" value="P:endonucleolytic cleavage in ITS1 to separate SSU-rRNA from 5.8S rRNA and LSU-rRNA from tricistronic rRNA transcript (SSU-rRNA, 5.8S rRNA, LSU-rRNA)"/>
    <property type="evidence" value="ECO:0007669"/>
    <property type="project" value="TreeGrafter"/>
</dbReference>
<evidence type="ECO:0000256" key="2">
    <source>
        <dbReference type="ARBA" id="ARBA00005819"/>
    </source>
</evidence>
<comment type="function">
    <text evidence="7">Involved in the small subunit (SSU) processome assembly and function, and in the 18S rRNA synthesis. Required for the early cleavages at sites A0, A1 and A2.</text>
</comment>
<sequence>MAPEKRNEFLDVDESDDDVGQGYDSEADELQKGGRSSKRRKVDHEESDDEDAISNGEEPEVDDGGAHVDEQLEEDAAMREASREQSRESTEEKSKSSKVSKPLSKKNLVQTEEAIRKSGVVYLSRIPPFMKPQKLRSLLEPYGKINRTFLTPEDPAARARRLKAGGNKKHMFTEGWVEFVSKKDAKRACDLLNARTIGGKKGSYYRDDIWTLLYLKGFKWHHLTEQIAAENAERASRLRAEISKTTKENREFVRNVEKAKMLEGMQAKKAAKRKTTSDGDGDGDGEGGKAPREHERNRKFKQIPLAKKDKADQSGQVERVLSKIF</sequence>
<feature type="compositionally biased region" description="Acidic residues" evidence="10">
    <location>
        <begin position="10"/>
        <end position="19"/>
    </location>
</feature>
<accession>A0AA38RCJ4</accession>
<keyword evidence="6" id="KW-0539">Nucleus</keyword>
<feature type="compositionally biased region" description="Basic and acidic residues" evidence="10">
    <location>
        <begin position="286"/>
        <end position="296"/>
    </location>
</feature>
<feature type="compositionally biased region" description="Basic and acidic residues" evidence="10">
    <location>
        <begin position="64"/>
        <end position="95"/>
    </location>
</feature>
<evidence type="ECO:0000256" key="10">
    <source>
        <dbReference type="SAM" id="MobiDB-lite"/>
    </source>
</evidence>
<dbReference type="CDD" id="cd12263">
    <property type="entry name" value="RRM_ABT1_like"/>
    <property type="match status" value="1"/>
</dbReference>
<dbReference type="GO" id="GO:0000472">
    <property type="term" value="P:endonucleolytic cleavage to generate mature 5'-end of SSU-rRNA from (SSU-rRNA, 5.8S rRNA, LSU-rRNA)"/>
    <property type="evidence" value="ECO:0007669"/>
    <property type="project" value="TreeGrafter"/>
</dbReference>
<dbReference type="SUPFAM" id="SSF54928">
    <property type="entry name" value="RNA-binding domain, RBD"/>
    <property type="match status" value="1"/>
</dbReference>
<dbReference type="Proteomes" id="UP001174694">
    <property type="component" value="Unassembled WGS sequence"/>
</dbReference>
<proteinExistence type="inferred from homology"/>
<comment type="caution">
    <text evidence="12">The sequence shown here is derived from an EMBL/GenBank/DDBJ whole genome shotgun (WGS) entry which is preliminary data.</text>
</comment>
<protein>
    <recommendedName>
        <fullName evidence="8">18S rRNA factor 2</fullName>
    </recommendedName>
</protein>
<feature type="domain" description="RRM" evidence="11">
    <location>
        <begin position="119"/>
        <end position="201"/>
    </location>
</feature>
<gene>
    <name evidence="12" type="ORF">NKR23_g6760</name>
</gene>
<dbReference type="Gene3D" id="3.30.70.330">
    <property type="match status" value="1"/>
</dbReference>
<dbReference type="Pfam" id="PF00076">
    <property type="entry name" value="RRM_1"/>
    <property type="match status" value="1"/>
</dbReference>
<keyword evidence="13" id="KW-1185">Reference proteome</keyword>
<dbReference type="PANTHER" id="PTHR12311:SF7">
    <property type="entry name" value="ACTIVATOR OF BASAL TRANSCRIPTION 1"/>
    <property type="match status" value="1"/>
</dbReference>
<dbReference type="FunFam" id="3.30.70.330:FF:001147">
    <property type="entry name" value="Pre-rRNA-processing protein esf-2"/>
    <property type="match status" value="1"/>
</dbReference>
<dbReference type="GO" id="GO:0005730">
    <property type="term" value="C:nucleolus"/>
    <property type="evidence" value="ECO:0007669"/>
    <property type="project" value="UniProtKB-SubCell"/>
</dbReference>
<dbReference type="InterPro" id="IPR034353">
    <property type="entry name" value="ABT1/ESF2_RRM"/>
</dbReference>
<dbReference type="InterPro" id="IPR035979">
    <property type="entry name" value="RBD_domain_sf"/>
</dbReference>
<dbReference type="InterPro" id="IPR000504">
    <property type="entry name" value="RRM_dom"/>
</dbReference>
<evidence type="ECO:0000256" key="7">
    <source>
        <dbReference type="ARBA" id="ARBA00025024"/>
    </source>
</evidence>
<reference evidence="12" key="1">
    <citation type="submission" date="2022-07" db="EMBL/GenBank/DDBJ databases">
        <title>Fungi with potential for degradation of polypropylene.</title>
        <authorList>
            <person name="Gostincar C."/>
        </authorList>
    </citation>
    <scope>NUCLEOTIDE SEQUENCE</scope>
    <source>
        <strain evidence="12">EXF-13308</strain>
    </source>
</reference>
<dbReference type="PANTHER" id="PTHR12311">
    <property type="entry name" value="ACTIVATOR OF BASAL TRANSCRIPTION 1"/>
    <property type="match status" value="1"/>
</dbReference>
<dbReference type="SMART" id="SM00360">
    <property type="entry name" value="RRM"/>
    <property type="match status" value="1"/>
</dbReference>
<comment type="subcellular location">
    <subcellularLocation>
        <location evidence="1">Nucleus</location>
        <location evidence="1">Nucleolus</location>
    </subcellularLocation>
</comment>
<dbReference type="GO" id="GO:0034462">
    <property type="term" value="P:small-subunit processome assembly"/>
    <property type="evidence" value="ECO:0007669"/>
    <property type="project" value="TreeGrafter"/>
</dbReference>
<evidence type="ECO:0000259" key="11">
    <source>
        <dbReference type="PROSITE" id="PS50102"/>
    </source>
</evidence>
<dbReference type="GO" id="GO:0003723">
    <property type="term" value="F:RNA binding"/>
    <property type="evidence" value="ECO:0007669"/>
    <property type="project" value="UniProtKB-UniRule"/>
</dbReference>
<dbReference type="InterPro" id="IPR012677">
    <property type="entry name" value="Nucleotide-bd_a/b_plait_sf"/>
</dbReference>
<evidence type="ECO:0000256" key="9">
    <source>
        <dbReference type="PROSITE-ProRule" id="PRU00176"/>
    </source>
</evidence>
<evidence type="ECO:0000256" key="1">
    <source>
        <dbReference type="ARBA" id="ARBA00004604"/>
    </source>
</evidence>
<keyword evidence="4" id="KW-0698">rRNA processing</keyword>
<evidence type="ECO:0000256" key="3">
    <source>
        <dbReference type="ARBA" id="ARBA00022517"/>
    </source>
</evidence>
<evidence type="ECO:0000256" key="6">
    <source>
        <dbReference type="ARBA" id="ARBA00023242"/>
    </source>
</evidence>
<evidence type="ECO:0000256" key="5">
    <source>
        <dbReference type="ARBA" id="ARBA00022884"/>
    </source>
</evidence>
<name>A0AA38RCJ4_9PEZI</name>
<dbReference type="PROSITE" id="PS50102">
    <property type="entry name" value="RRM"/>
    <property type="match status" value="1"/>
</dbReference>
<dbReference type="AlphaFoldDB" id="A0AA38RCJ4"/>
<keyword evidence="3" id="KW-0690">Ribosome biogenesis</keyword>
<feature type="region of interest" description="Disordered" evidence="10">
    <location>
        <begin position="1"/>
        <end position="105"/>
    </location>
</feature>
<feature type="compositionally biased region" description="Acidic residues" evidence="10">
    <location>
        <begin position="45"/>
        <end position="63"/>
    </location>
</feature>
<organism evidence="12 13">
    <name type="scientific">Pleurostoma richardsiae</name>
    <dbReference type="NCBI Taxonomy" id="41990"/>
    <lineage>
        <taxon>Eukaryota</taxon>
        <taxon>Fungi</taxon>
        <taxon>Dikarya</taxon>
        <taxon>Ascomycota</taxon>
        <taxon>Pezizomycotina</taxon>
        <taxon>Sordariomycetes</taxon>
        <taxon>Sordariomycetidae</taxon>
        <taxon>Calosphaeriales</taxon>
        <taxon>Pleurostomataceae</taxon>
        <taxon>Pleurostoma</taxon>
    </lineage>
</organism>
<dbReference type="InterPro" id="IPR039119">
    <property type="entry name" value="ABT1/Esf2"/>
</dbReference>
<comment type="similarity">
    <text evidence="2">Belongs to the ESF2/ABP1 family.</text>
</comment>
<dbReference type="GO" id="GO:0000480">
    <property type="term" value="P:endonucleolytic cleavage in 5'-ETS of tricistronic rRNA transcript (SSU-rRNA, 5.8S rRNA, LSU-rRNA)"/>
    <property type="evidence" value="ECO:0007669"/>
    <property type="project" value="TreeGrafter"/>
</dbReference>
<dbReference type="EMBL" id="JANBVO010000020">
    <property type="protein sequence ID" value="KAJ9142952.1"/>
    <property type="molecule type" value="Genomic_DNA"/>
</dbReference>